<reference evidence="5" key="1">
    <citation type="journal article" date="2011" name="Genome Biol.">
        <title>Comparative genomics of the social amoebae Dictyostelium discoideum and Dictyostelium purpureum.</title>
        <authorList>
            <consortium name="US DOE Joint Genome Institute (JGI-PGF)"/>
            <person name="Sucgang R."/>
            <person name="Kuo A."/>
            <person name="Tian X."/>
            <person name="Salerno W."/>
            <person name="Parikh A."/>
            <person name="Feasley C.L."/>
            <person name="Dalin E."/>
            <person name="Tu H."/>
            <person name="Huang E."/>
            <person name="Barry K."/>
            <person name="Lindquist E."/>
            <person name="Shapiro H."/>
            <person name="Bruce D."/>
            <person name="Schmutz J."/>
            <person name="Salamov A."/>
            <person name="Fey P."/>
            <person name="Gaudet P."/>
            <person name="Anjard C."/>
            <person name="Babu M.M."/>
            <person name="Basu S."/>
            <person name="Bushmanova Y."/>
            <person name="van der Wel H."/>
            <person name="Katoh-Kurasawa M."/>
            <person name="Dinh C."/>
            <person name="Coutinho P.M."/>
            <person name="Saito T."/>
            <person name="Elias M."/>
            <person name="Schaap P."/>
            <person name="Kay R.R."/>
            <person name="Henrissat B."/>
            <person name="Eichinger L."/>
            <person name="Rivero F."/>
            <person name="Putnam N.H."/>
            <person name="West C.M."/>
            <person name="Loomis W.F."/>
            <person name="Chisholm R.L."/>
            <person name="Shaulsky G."/>
            <person name="Strassmann J.E."/>
            <person name="Queller D.C."/>
            <person name="Kuspa A."/>
            <person name="Grigoriev I.V."/>
        </authorList>
    </citation>
    <scope>NUCLEOTIDE SEQUENCE [LARGE SCALE GENOMIC DNA]</scope>
    <source>
        <strain evidence="5">QSDP1</strain>
    </source>
</reference>
<evidence type="ECO:0000256" key="1">
    <source>
        <dbReference type="SAM" id="Phobius"/>
    </source>
</evidence>
<gene>
    <name evidence="4" type="ORF">DICPUDRAFT_37274</name>
</gene>
<dbReference type="VEuPathDB" id="AmoebaDB:DICPUDRAFT_37274"/>
<evidence type="ECO:0000313" key="4">
    <source>
        <dbReference type="EMBL" id="EGC33093.1"/>
    </source>
</evidence>
<dbReference type="Pfam" id="PF23034">
    <property type="entry name" value="DUF7035"/>
    <property type="match status" value="1"/>
</dbReference>
<keyword evidence="1" id="KW-0812">Transmembrane</keyword>
<dbReference type="eggNOG" id="ENOG502SC7H">
    <property type="taxonomic scope" value="Eukaryota"/>
</dbReference>
<proteinExistence type="predicted"/>
<name>F0ZSH7_DICPU</name>
<dbReference type="EMBL" id="GL871158">
    <property type="protein sequence ID" value="EGC33093.1"/>
    <property type="molecule type" value="Genomic_DNA"/>
</dbReference>
<dbReference type="KEGG" id="dpp:DICPUDRAFT_37274"/>
<protein>
    <recommendedName>
        <fullName evidence="2 3">EGF-like domain-containing protein</fullName>
    </recommendedName>
</protein>
<dbReference type="InParanoid" id="F0ZSH7"/>
<dbReference type="PROSITE" id="PS00022">
    <property type="entry name" value="EGF_1"/>
    <property type="match status" value="1"/>
</dbReference>
<dbReference type="InterPro" id="IPR055462">
    <property type="entry name" value="DUF7034"/>
</dbReference>
<dbReference type="InterPro" id="IPR055463">
    <property type="entry name" value="DUF7035"/>
</dbReference>
<dbReference type="InterPro" id="IPR000742">
    <property type="entry name" value="EGF"/>
</dbReference>
<dbReference type="Proteomes" id="UP000001064">
    <property type="component" value="Unassembled WGS sequence"/>
</dbReference>
<keyword evidence="1" id="KW-1133">Transmembrane helix</keyword>
<dbReference type="Pfam" id="PF23033">
    <property type="entry name" value="DUF7034"/>
    <property type="match status" value="1"/>
</dbReference>
<dbReference type="FunCoup" id="F0ZSH7">
    <property type="interactions" value="743"/>
</dbReference>
<accession>F0ZSH7</accession>
<feature type="non-terminal residue" evidence="4">
    <location>
        <position position="1"/>
    </location>
</feature>
<feature type="transmembrane region" description="Helical" evidence="1">
    <location>
        <begin position="773"/>
        <end position="796"/>
    </location>
</feature>
<dbReference type="PANTHER" id="PTHR31378">
    <property type="entry name" value="EGF-LIKE DOMAIN-CONTAINING PROTEIN-RELATED-RELATED"/>
    <property type="match status" value="1"/>
</dbReference>
<sequence>IDITNFRHYNVIYFNFSKDFPRDVSITMAVMDATYFKGFTPSRYFHSTWNQSISLFQIEFYVEANTQVGEFMFSLTCLNIGTIYGSSLNSKLIIKKSKMDLQGPVFKEIKKINIQMLDKNNKLGEFGWSMVIEDPVNGFNLGYVIVRGEFDQSIYNISVSSDNIKTGNIYLGEYDFKFKVSYPCITQKYIITEVYLLDKINRVSFFELSSITQFSEINPFLYFLNDTDINKIQVICSNEINSASSDLDPPILKNFIPSAKIVDVGSNNRNISFLLSSEDPQSGIKIYAQNPIIYLTSTNNRVLECLAEFWSSTDFEAYYTCSVELPFGFGYPDGIILSVYGFINNNGYYSGFTYDDLLGAQKIAFIETTFGINKAIIKDYYEISERGGDLILFGGGFDESSKSIITFFDNTTEQIDCQFITSSAIRAPNVKATDKPYRVYVKTLLYESNSIIVTPVIYGFNQRPSVTPPPDSVPPLPTNKPQICIGSPQCGGPTHGRCIDNQGCVCFKPWVGKDCLSQVVIVDPPKINETNPSTEIIVPDDKNAVPITYRSLISLVALREIDIFGKEVYHKTFDSWIARQLDNSTFVYNLSLDIKKEKSSGVARIKVTLRWFINESNISFADQDLVMSPSSMKYTIEISNYPFDNQINSLQLIFSASIQSNTSKEICSSREFGETTAGDNSEYIKVQVENHSLYGRFIRRGIVDSNIISISNILLDKDMNPITETKSLQSYVGIQIPNFKSIAIIDPDFSVLIDSKSASSICSSSSKLNRSKLAGIIIGTIAFILVVVVSIIYFFIKRKSTREFELKLKSRMKKLEKL</sequence>
<dbReference type="InterPro" id="IPR054484">
    <property type="entry name" value="ComC_SSD"/>
</dbReference>
<dbReference type="GeneID" id="10504726"/>
<dbReference type="STRING" id="5786.F0ZSH7"/>
<dbReference type="OMA" id="WINIKIV"/>
<evidence type="ECO:0000313" key="5">
    <source>
        <dbReference type="Proteomes" id="UP000001064"/>
    </source>
</evidence>
<dbReference type="OrthoDB" id="5951731at2759"/>
<dbReference type="InterPro" id="IPR057709">
    <property type="entry name" value="DUF7949"/>
</dbReference>
<keyword evidence="1" id="KW-0472">Membrane</keyword>
<dbReference type="PANTHER" id="PTHR31378:SF29">
    <property type="entry name" value="EGF-LIKE DOMAIN-CONTAINING PROTEIN-RELATED"/>
    <property type="match status" value="1"/>
</dbReference>
<dbReference type="PROSITE" id="PS01186">
    <property type="entry name" value="EGF_2"/>
    <property type="match status" value="1"/>
</dbReference>
<dbReference type="AlphaFoldDB" id="F0ZSH7"/>
<organism evidence="4 5">
    <name type="scientific">Dictyostelium purpureum</name>
    <name type="common">Slime mold</name>
    <dbReference type="NCBI Taxonomy" id="5786"/>
    <lineage>
        <taxon>Eukaryota</taxon>
        <taxon>Amoebozoa</taxon>
        <taxon>Evosea</taxon>
        <taxon>Eumycetozoa</taxon>
        <taxon>Dictyostelia</taxon>
        <taxon>Dictyosteliales</taxon>
        <taxon>Dictyosteliaceae</taxon>
        <taxon>Dictyostelium</taxon>
    </lineage>
</organism>
<evidence type="ECO:0000259" key="2">
    <source>
        <dbReference type="PROSITE" id="PS00022"/>
    </source>
</evidence>
<evidence type="ECO:0000259" key="3">
    <source>
        <dbReference type="PROSITE" id="PS01186"/>
    </source>
</evidence>
<dbReference type="Pfam" id="PF25820">
    <property type="entry name" value="DUF7949"/>
    <property type="match status" value="1"/>
</dbReference>
<feature type="domain" description="EGF-like" evidence="2 3">
    <location>
        <begin position="504"/>
        <end position="515"/>
    </location>
</feature>
<dbReference type="Pfam" id="PF22933">
    <property type="entry name" value="ComC_SSD"/>
    <property type="match status" value="1"/>
</dbReference>
<dbReference type="RefSeq" id="XP_003290370.1">
    <property type="nucleotide sequence ID" value="XM_003290322.1"/>
</dbReference>
<keyword evidence="5" id="KW-1185">Reference proteome</keyword>